<proteinExistence type="predicted"/>
<dbReference type="Pfam" id="PF12833">
    <property type="entry name" value="HTH_18"/>
    <property type="match status" value="1"/>
</dbReference>
<dbReference type="PRINTS" id="PR00032">
    <property type="entry name" value="HTHARAC"/>
</dbReference>
<keyword evidence="3" id="KW-0804">Transcription</keyword>
<dbReference type="InterPro" id="IPR018060">
    <property type="entry name" value="HTH_AraC"/>
</dbReference>
<dbReference type="PANTHER" id="PTHR43280">
    <property type="entry name" value="ARAC-FAMILY TRANSCRIPTIONAL REGULATOR"/>
    <property type="match status" value="1"/>
</dbReference>
<dbReference type="InterPro" id="IPR037923">
    <property type="entry name" value="HTH-like"/>
</dbReference>
<gene>
    <name evidence="5" type="ORF">SAMN05216378_2269</name>
</gene>
<evidence type="ECO:0000256" key="1">
    <source>
        <dbReference type="ARBA" id="ARBA00023015"/>
    </source>
</evidence>
<dbReference type="GO" id="GO:0043565">
    <property type="term" value="F:sequence-specific DNA binding"/>
    <property type="evidence" value="ECO:0007669"/>
    <property type="project" value="InterPro"/>
</dbReference>
<reference evidence="6" key="1">
    <citation type="submission" date="2016-10" db="EMBL/GenBank/DDBJ databases">
        <authorList>
            <person name="Varghese N."/>
            <person name="Submissions S."/>
        </authorList>
    </citation>
    <scope>NUCLEOTIDE SEQUENCE [LARGE SCALE GENOMIC DNA]</scope>
    <source>
        <strain evidence="6">CGMCC 1.10784</strain>
    </source>
</reference>
<evidence type="ECO:0000313" key="6">
    <source>
        <dbReference type="Proteomes" id="UP000198855"/>
    </source>
</evidence>
<dbReference type="STRING" id="1045775.SAMN05216378_2269"/>
<dbReference type="SUPFAM" id="SSF46689">
    <property type="entry name" value="Homeodomain-like"/>
    <property type="match status" value="2"/>
</dbReference>
<dbReference type="InterPro" id="IPR020449">
    <property type="entry name" value="Tscrpt_reg_AraC-type_HTH"/>
</dbReference>
<dbReference type="Gene3D" id="1.10.10.60">
    <property type="entry name" value="Homeodomain-like"/>
    <property type="match status" value="2"/>
</dbReference>
<dbReference type="PANTHER" id="PTHR43280:SF2">
    <property type="entry name" value="HTH-TYPE TRANSCRIPTIONAL REGULATOR EXSA"/>
    <property type="match status" value="1"/>
</dbReference>
<evidence type="ECO:0000256" key="3">
    <source>
        <dbReference type="ARBA" id="ARBA00023163"/>
    </source>
</evidence>
<keyword evidence="1" id="KW-0805">Transcription regulation</keyword>
<dbReference type="SMART" id="SM00342">
    <property type="entry name" value="HTH_ARAC"/>
    <property type="match status" value="1"/>
</dbReference>
<dbReference type="Gene3D" id="2.60.120.10">
    <property type="entry name" value="Jelly Rolls"/>
    <property type="match status" value="1"/>
</dbReference>
<evidence type="ECO:0000313" key="5">
    <source>
        <dbReference type="EMBL" id="SFE08491.1"/>
    </source>
</evidence>
<protein>
    <submittedName>
        <fullName evidence="5">AraC family transcriptional regulator, L-rhamnose operon transcriptional activator RhaR</fullName>
    </submittedName>
</protein>
<keyword evidence="6" id="KW-1185">Reference proteome</keyword>
<evidence type="ECO:0000256" key="2">
    <source>
        <dbReference type="ARBA" id="ARBA00023125"/>
    </source>
</evidence>
<dbReference type="PROSITE" id="PS00041">
    <property type="entry name" value="HTH_ARAC_FAMILY_1"/>
    <property type="match status" value="1"/>
</dbReference>
<dbReference type="InterPro" id="IPR003313">
    <property type="entry name" value="AraC-bd"/>
</dbReference>
<dbReference type="RefSeq" id="WP_175532825.1">
    <property type="nucleotide sequence ID" value="NZ_FOMT01000002.1"/>
</dbReference>
<organism evidence="5 6">
    <name type="scientific">Paenibacillus catalpae</name>
    <dbReference type="NCBI Taxonomy" id="1045775"/>
    <lineage>
        <taxon>Bacteria</taxon>
        <taxon>Bacillati</taxon>
        <taxon>Bacillota</taxon>
        <taxon>Bacilli</taxon>
        <taxon>Bacillales</taxon>
        <taxon>Paenibacillaceae</taxon>
        <taxon>Paenibacillus</taxon>
    </lineage>
</organism>
<dbReference type="PROSITE" id="PS01124">
    <property type="entry name" value="HTH_ARAC_FAMILY_2"/>
    <property type="match status" value="1"/>
</dbReference>
<dbReference type="InterPro" id="IPR018062">
    <property type="entry name" value="HTH_AraC-typ_CS"/>
</dbReference>
<name>A0A1I1XMQ8_9BACL</name>
<dbReference type="SUPFAM" id="SSF51215">
    <property type="entry name" value="Regulatory protein AraC"/>
    <property type="match status" value="1"/>
</dbReference>
<dbReference type="Pfam" id="PF02311">
    <property type="entry name" value="AraC_binding"/>
    <property type="match status" value="1"/>
</dbReference>
<sequence>MTKRTVRLLSGEQYFDDKLSIFVNRNVESYELTEHHHDFLEISYVSEGLGTHHVGNDVSNVSRGDLFVIPMGASHVFRPASLDKKRPLIVYNCIVTMEAARNLLNSFPGGSELEVLLNLHHITRYKDLTGEVQHYYSYLHREFSVERPGREAALHTGLLQLLIYISRLQSGHTNPQVQSLNSSMDQILALLQRDYAMPFTLSQLSSLLGVGERQVQRLFVQYTGETFSGYLQNIRIQAACRLLVSSEIRITDISAAVGYQNTPYFNDLFKRYTGLTPREYRKANRS</sequence>
<dbReference type="AlphaFoldDB" id="A0A1I1XMQ8"/>
<keyword evidence="2" id="KW-0238">DNA-binding</keyword>
<dbReference type="InterPro" id="IPR014710">
    <property type="entry name" value="RmlC-like_jellyroll"/>
</dbReference>
<feature type="domain" description="HTH araC/xylS-type" evidence="4">
    <location>
        <begin position="185"/>
        <end position="283"/>
    </location>
</feature>
<dbReference type="Proteomes" id="UP000198855">
    <property type="component" value="Unassembled WGS sequence"/>
</dbReference>
<evidence type="ECO:0000259" key="4">
    <source>
        <dbReference type="PROSITE" id="PS01124"/>
    </source>
</evidence>
<accession>A0A1I1XMQ8</accession>
<dbReference type="InterPro" id="IPR009057">
    <property type="entry name" value="Homeodomain-like_sf"/>
</dbReference>
<dbReference type="EMBL" id="FOMT01000002">
    <property type="protein sequence ID" value="SFE08491.1"/>
    <property type="molecule type" value="Genomic_DNA"/>
</dbReference>
<dbReference type="GO" id="GO:0003700">
    <property type="term" value="F:DNA-binding transcription factor activity"/>
    <property type="evidence" value="ECO:0007669"/>
    <property type="project" value="InterPro"/>
</dbReference>